<sequence length="76" mass="8367">MRSIETIANISPDGKLTVQLPYHVPSGDYRVVVEIDEAPIIDEFPLESQSLAAATTTDDAWEFFNTLIGMVEAPDD</sequence>
<dbReference type="AlphaFoldDB" id="A0A0C1N2P9"/>
<comment type="caution">
    <text evidence="2">The sequence shown here is derived from an EMBL/GenBank/DDBJ whole genome shotgun (WGS) entry which is preliminary data.</text>
</comment>
<evidence type="ECO:0000313" key="1">
    <source>
        <dbReference type="EMBL" id="KAF3884055.1"/>
    </source>
</evidence>
<evidence type="ECO:0000313" key="3">
    <source>
        <dbReference type="Proteomes" id="UP000029738"/>
    </source>
</evidence>
<accession>A0A0C1N2P9</accession>
<proteinExistence type="predicted"/>
<keyword evidence="3" id="KW-1185">Reference proteome</keyword>
<dbReference type="EMBL" id="JHEG04000001">
    <property type="protein sequence ID" value="KAF3884055.1"/>
    <property type="molecule type" value="Genomic_DNA"/>
</dbReference>
<evidence type="ECO:0000313" key="2">
    <source>
        <dbReference type="EMBL" id="KIE06681.1"/>
    </source>
</evidence>
<reference evidence="2" key="1">
    <citation type="journal article" date="2015" name="Genome Announc.">
        <title>Draft Genome Sequence of Tolypothrix boutellei Strain VB521301.</title>
        <authorList>
            <person name="Chandrababunaidu M.M."/>
            <person name="Singh D."/>
            <person name="Sen D."/>
            <person name="Bhan S."/>
            <person name="Das S."/>
            <person name="Gupta A."/>
            <person name="Adhikary S.P."/>
            <person name="Tripathy S."/>
        </authorList>
    </citation>
    <scope>NUCLEOTIDE SEQUENCE</scope>
    <source>
        <strain evidence="2">VB521301</strain>
    </source>
</reference>
<name>A0A0C1N2P9_9CYAN</name>
<gene>
    <name evidence="2" type="ORF">DA73_0235805</name>
    <name evidence="1" type="ORF">DA73_0400034325</name>
</gene>
<reference evidence="1" key="2">
    <citation type="submission" date="2019-11" db="EMBL/GenBank/DDBJ databases">
        <title>Improved Assembly of Tolypothrix boutellei genome.</title>
        <authorList>
            <person name="Sarangi A.N."/>
            <person name="Mukherjee M."/>
            <person name="Ghosh S."/>
            <person name="Singh D."/>
            <person name="Das A."/>
            <person name="Kant S."/>
            <person name="Prusty A."/>
            <person name="Tripathy S."/>
        </authorList>
    </citation>
    <scope>NUCLEOTIDE SEQUENCE</scope>
    <source>
        <strain evidence="1">VB521301</strain>
    </source>
</reference>
<dbReference type="EMBL" id="JHEG02000059">
    <property type="protein sequence ID" value="KIE06681.1"/>
    <property type="molecule type" value="Genomic_DNA"/>
</dbReference>
<dbReference type="Proteomes" id="UP000029738">
    <property type="component" value="Unassembled WGS sequence"/>
</dbReference>
<organism evidence="2">
    <name type="scientific">Tolypothrix bouteillei VB521301</name>
    <dbReference type="NCBI Taxonomy" id="1479485"/>
    <lineage>
        <taxon>Bacteria</taxon>
        <taxon>Bacillati</taxon>
        <taxon>Cyanobacteriota</taxon>
        <taxon>Cyanophyceae</taxon>
        <taxon>Nostocales</taxon>
        <taxon>Tolypothrichaceae</taxon>
        <taxon>Tolypothrix</taxon>
    </lineage>
</organism>
<dbReference type="RefSeq" id="WP_038086857.1">
    <property type="nucleotide sequence ID" value="NZ_JHEG04000001.1"/>
</dbReference>
<protein>
    <submittedName>
        <fullName evidence="2">Uncharacterized protein</fullName>
    </submittedName>
</protein>